<dbReference type="GO" id="GO:0000724">
    <property type="term" value="P:double-strand break repair via homologous recombination"/>
    <property type="evidence" value="ECO:0007669"/>
    <property type="project" value="TreeGrafter"/>
</dbReference>
<dbReference type="GO" id="GO:0006284">
    <property type="term" value="P:base-excision repair"/>
    <property type="evidence" value="ECO:0007669"/>
    <property type="project" value="TreeGrafter"/>
</dbReference>
<dbReference type="CDD" id="cd04479">
    <property type="entry name" value="RPA3"/>
    <property type="match status" value="1"/>
</dbReference>
<evidence type="ECO:0000313" key="5">
    <source>
        <dbReference type="Proteomes" id="UP000256970"/>
    </source>
</evidence>
<sequence>MNVDQPTPRVGFPQLKNYIGKTVIFVGKVETLQGQQVQMSAPDGSRVTIQAGNSTFDTQFAEVTGTVVDPMTIREESHVEFGEKFDLNLYNEFLKLSNGQYAELFYPAGFA</sequence>
<evidence type="ECO:0008006" key="6">
    <source>
        <dbReference type="Google" id="ProtNLM"/>
    </source>
</evidence>
<dbReference type="GO" id="GO:0006298">
    <property type="term" value="P:mismatch repair"/>
    <property type="evidence" value="ECO:0007669"/>
    <property type="project" value="TreeGrafter"/>
</dbReference>
<keyword evidence="3" id="KW-0539">Nucleus</keyword>
<dbReference type="AlphaFoldDB" id="A0A383VKB1"/>
<dbReference type="PANTHER" id="PTHR15114:SF1">
    <property type="entry name" value="REPLICATION PROTEIN A 14 KDA SUBUNIT"/>
    <property type="match status" value="1"/>
</dbReference>
<dbReference type="EMBL" id="FNXT01000617">
    <property type="protein sequence ID" value="SZX65360.1"/>
    <property type="molecule type" value="Genomic_DNA"/>
</dbReference>
<dbReference type="Pfam" id="PF08661">
    <property type="entry name" value="Rep_fac-A_3"/>
    <property type="match status" value="1"/>
</dbReference>
<evidence type="ECO:0000256" key="3">
    <source>
        <dbReference type="ARBA" id="ARBA00023242"/>
    </source>
</evidence>
<dbReference type="GO" id="GO:0006260">
    <property type="term" value="P:DNA replication"/>
    <property type="evidence" value="ECO:0007669"/>
    <property type="project" value="InterPro"/>
</dbReference>
<dbReference type="SUPFAM" id="SSF50249">
    <property type="entry name" value="Nucleic acid-binding proteins"/>
    <property type="match status" value="1"/>
</dbReference>
<dbReference type="GO" id="GO:0035861">
    <property type="term" value="C:site of double-strand break"/>
    <property type="evidence" value="ECO:0007669"/>
    <property type="project" value="TreeGrafter"/>
</dbReference>
<proteinExistence type="inferred from homology"/>
<organism evidence="4 5">
    <name type="scientific">Tetradesmus obliquus</name>
    <name type="common">Green alga</name>
    <name type="synonym">Acutodesmus obliquus</name>
    <dbReference type="NCBI Taxonomy" id="3088"/>
    <lineage>
        <taxon>Eukaryota</taxon>
        <taxon>Viridiplantae</taxon>
        <taxon>Chlorophyta</taxon>
        <taxon>core chlorophytes</taxon>
        <taxon>Chlorophyceae</taxon>
        <taxon>CS clade</taxon>
        <taxon>Sphaeropleales</taxon>
        <taxon>Scenedesmaceae</taxon>
        <taxon>Tetradesmus</taxon>
    </lineage>
</organism>
<evidence type="ECO:0000313" key="4">
    <source>
        <dbReference type="EMBL" id="SZX65360.1"/>
    </source>
</evidence>
<dbReference type="STRING" id="3088.A0A383VKB1"/>
<keyword evidence="5" id="KW-1185">Reference proteome</keyword>
<dbReference type="GO" id="GO:0003697">
    <property type="term" value="F:single-stranded DNA binding"/>
    <property type="evidence" value="ECO:0007669"/>
    <property type="project" value="TreeGrafter"/>
</dbReference>
<dbReference type="Gene3D" id="2.40.50.140">
    <property type="entry name" value="Nucleic acid-binding proteins"/>
    <property type="match status" value="1"/>
</dbReference>
<gene>
    <name evidence="4" type="ORF">BQ4739_LOCUS5796</name>
</gene>
<comment type="similarity">
    <text evidence="2">Belongs to the replication factor A protein 3 family.</text>
</comment>
<evidence type="ECO:0000256" key="1">
    <source>
        <dbReference type="ARBA" id="ARBA00004123"/>
    </source>
</evidence>
<dbReference type="GO" id="GO:0006289">
    <property type="term" value="P:nucleotide-excision repair"/>
    <property type="evidence" value="ECO:0007669"/>
    <property type="project" value="TreeGrafter"/>
</dbReference>
<dbReference type="PANTHER" id="PTHR15114">
    <property type="entry name" value="REPLICATION PROTEIN A3"/>
    <property type="match status" value="1"/>
</dbReference>
<accession>A0A383VKB1</accession>
<dbReference type="InterPro" id="IPR013970">
    <property type="entry name" value="Rfa2"/>
</dbReference>
<reference evidence="4 5" key="1">
    <citation type="submission" date="2016-10" db="EMBL/GenBank/DDBJ databases">
        <authorList>
            <person name="Cai Z."/>
        </authorList>
    </citation>
    <scope>NUCLEOTIDE SEQUENCE [LARGE SCALE GENOMIC DNA]</scope>
</reference>
<name>A0A383VKB1_TETOB</name>
<comment type="subcellular location">
    <subcellularLocation>
        <location evidence="1">Nucleus</location>
    </subcellularLocation>
</comment>
<dbReference type="GO" id="GO:0005662">
    <property type="term" value="C:DNA replication factor A complex"/>
    <property type="evidence" value="ECO:0007669"/>
    <property type="project" value="TreeGrafter"/>
</dbReference>
<protein>
    <recommendedName>
        <fullName evidence="6">Replication factor A protein 3</fullName>
    </recommendedName>
</protein>
<dbReference type="InterPro" id="IPR012340">
    <property type="entry name" value="NA-bd_OB-fold"/>
</dbReference>
<evidence type="ECO:0000256" key="2">
    <source>
        <dbReference type="ARBA" id="ARBA00009761"/>
    </source>
</evidence>
<dbReference type="Proteomes" id="UP000256970">
    <property type="component" value="Unassembled WGS sequence"/>
</dbReference>
<dbReference type="GO" id="GO:0003684">
    <property type="term" value="F:damaged DNA binding"/>
    <property type="evidence" value="ECO:0007669"/>
    <property type="project" value="TreeGrafter"/>
</dbReference>